<feature type="domain" description="OmpA-like" evidence="1">
    <location>
        <begin position="34"/>
        <end position="101"/>
    </location>
</feature>
<dbReference type="Gene3D" id="3.30.1330.60">
    <property type="entry name" value="OmpA-like domain"/>
    <property type="match status" value="1"/>
</dbReference>
<protein>
    <submittedName>
        <fullName evidence="2">Unannotated protein</fullName>
    </submittedName>
</protein>
<gene>
    <name evidence="2" type="ORF">UFOPK1693_00844</name>
</gene>
<dbReference type="EMBL" id="CAEZTO010000012">
    <property type="protein sequence ID" value="CAB4572968.1"/>
    <property type="molecule type" value="Genomic_DNA"/>
</dbReference>
<dbReference type="SUPFAM" id="SSF103088">
    <property type="entry name" value="OmpA-like"/>
    <property type="match status" value="1"/>
</dbReference>
<dbReference type="InterPro" id="IPR036737">
    <property type="entry name" value="OmpA-like_sf"/>
</dbReference>
<dbReference type="AlphaFoldDB" id="A0A6J6EJ50"/>
<dbReference type="InterPro" id="IPR006665">
    <property type="entry name" value="OmpA-like"/>
</dbReference>
<evidence type="ECO:0000313" key="2">
    <source>
        <dbReference type="EMBL" id="CAB4572968.1"/>
    </source>
</evidence>
<accession>A0A6J6EJ50</accession>
<proteinExistence type="predicted"/>
<name>A0A6J6EJ50_9ZZZZ</name>
<sequence length="140" mass="15816">MKKKPFLLVTLTTFSLLLGGVVSYAAIGPDRLVFFESEDFSLSQEQKRELDSLLPQLENASKVIVSGFVQRSRPEDRNKGPARLSHKRADAVAKYLQNLVKERSKRKQNIEWVVEGLGQPPLDPGTIFARRVEIRIEPAN</sequence>
<dbReference type="Pfam" id="PF00691">
    <property type="entry name" value="OmpA"/>
    <property type="match status" value="1"/>
</dbReference>
<reference evidence="2" key="1">
    <citation type="submission" date="2020-05" db="EMBL/GenBank/DDBJ databases">
        <authorList>
            <person name="Chiriac C."/>
            <person name="Salcher M."/>
            <person name="Ghai R."/>
            <person name="Kavagutti S V."/>
        </authorList>
    </citation>
    <scope>NUCLEOTIDE SEQUENCE</scope>
</reference>
<organism evidence="2">
    <name type="scientific">freshwater metagenome</name>
    <dbReference type="NCBI Taxonomy" id="449393"/>
    <lineage>
        <taxon>unclassified sequences</taxon>
        <taxon>metagenomes</taxon>
        <taxon>ecological metagenomes</taxon>
    </lineage>
</organism>
<evidence type="ECO:0000259" key="1">
    <source>
        <dbReference type="Pfam" id="PF00691"/>
    </source>
</evidence>